<evidence type="ECO:0000313" key="4">
    <source>
        <dbReference type="Proteomes" id="UP000261620"/>
    </source>
</evidence>
<evidence type="ECO:0000313" key="3">
    <source>
        <dbReference type="Ensembl" id="ENSMMOP00000014876.1"/>
    </source>
</evidence>
<dbReference type="Proteomes" id="UP000261620">
    <property type="component" value="Unplaced"/>
</dbReference>
<dbReference type="CDD" id="cd00087">
    <property type="entry name" value="FReD"/>
    <property type="match status" value="1"/>
</dbReference>
<protein>
    <recommendedName>
        <fullName evidence="2">Fibrinogen C-terminal domain-containing protein</fullName>
    </recommendedName>
</protein>
<dbReference type="PANTHER" id="PTHR19143">
    <property type="entry name" value="FIBRINOGEN/TENASCIN/ANGIOPOEITIN"/>
    <property type="match status" value="1"/>
</dbReference>
<keyword evidence="1" id="KW-0732">Signal</keyword>
<dbReference type="Ensembl" id="ENSMMOT00000015121.1">
    <property type="protein sequence ID" value="ENSMMOP00000014876.1"/>
    <property type="gene ID" value="ENSMMOG00000011370.1"/>
</dbReference>
<dbReference type="InterPro" id="IPR014716">
    <property type="entry name" value="Fibrinogen_a/b/g_C_1"/>
</dbReference>
<reference evidence="3" key="1">
    <citation type="submission" date="2025-08" db="UniProtKB">
        <authorList>
            <consortium name="Ensembl"/>
        </authorList>
    </citation>
    <scope>IDENTIFICATION</scope>
</reference>
<dbReference type="PROSITE" id="PS51406">
    <property type="entry name" value="FIBRINOGEN_C_2"/>
    <property type="match status" value="1"/>
</dbReference>
<dbReference type="PANTHER" id="PTHR19143:SF225">
    <property type="entry name" value="MICROFIBRIL-ASSOCIATED GLYCOPROTEIN 4"/>
    <property type="match status" value="1"/>
</dbReference>
<feature type="signal peptide" evidence="1">
    <location>
        <begin position="1"/>
        <end position="18"/>
    </location>
</feature>
<dbReference type="Pfam" id="PF00147">
    <property type="entry name" value="Fibrinogen_C"/>
    <property type="match status" value="1"/>
</dbReference>
<keyword evidence="4" id="KW-1185">Reference proteome</keyword>
<dbReference type="GO" id="GO:0005615">
    <property type="term" value="C:extracellular space"/>
    <property type="evidence" value="ECO:0007669"/>
    <property type="project" value="TreeGrafter"/>
</dbReference>
<reference evidence="3" key="2">
    <citation type="submission" date="2025-09" db="UniProtKB">
        <authorList>
            <consortium name="Ensembl"/>
        </authorList>
    </citation>
    <scope>IDENTIFICATION</scope>
</reference>
<dbReference type="Gene3D" id="3.90.215.10">
    <property type="entry name" value="Gamma Fibrinogen, chain A, domain 1"/>
    <property type="match status" value="1"/>
</dbReference>
<dbReference type="InterPro" id="IPR036056">
    <property type="entry name" value="Fibrinogen-like_C"/>
</dbReference>
<dbReference type="STRING" id="94237.ENSMMOP00000014876"/>
<organism evidence="3 4">
    <name type="scientific">Mola mola</name>
    <name type="common">Ocean sunfish</name>
    <name type="synonym">Tetraodon mola</name>
    <dbReference type="NCBI Taxonomy" id="94237"/>
    <lineage>
        <taxon>Eukaryota</taxon>
        <taxon>Metazoa</taxon>
        <taxon>Chordata</taxon>
        <taxon>Craniata</taxon>
        <taxon>Vertebrata</taxon>
        <taxon>Euteleostomi</taxon>
        <taxon>Actinopterygii</taxon>
        <taxon>Neopterygii</taxon>
        <taxon>Teleostei</taxon>
        <taxon>Neoteleostei</taxon>
        <taxon>Acanthomorphata</taxon>
        <taxon>Eupercaria</taxon>
        <taxon>Tetraodontiformes</taxon>
        <taxon>Molidae</taxon>
        <taxon>Mola</taxon>
    </lineage>
</organism>
<dbReference type="SUPFAM" id="SSF56496">
    <property type="entry name" value="Fibrinogen C-terminal domain-like"/>
    <property type="match status" value="1"/>
</dbReference>
<sequence>VQVTLAVVLLPLATSITSDPKFFLPIDCYDIHRNNNKTSSGVYTIYPGGPTAPLKVYCDMDTEGAWTVIQRRLDGTENFYRPWSHYNAGFGNVDGEYWLGETLERTLKRSKSELQFDMEDWTGEKASASYSSFSIDSENSGYQLYLGSFTGGIAGDSFSNQNNMKFTIFDRDQDQWDKNCAQHFLGGSWYNACHMANPKGMYAPHGQTWKGWNYSLKAMKMKIRPVAKCSCTEQYDYL</sequence>
<accession>A0A3Q3WCZ9</accession>
<proteinExistence type="predicted"/>
<dbReference type="SMART" id="SM00186">
    <property type="entry name" value="FBG"/>
    <property type="match status" value="1"/>
</dbReference>
<dbReference type="OMA" id="NPNGMYA"/>
<dbReference type="InterPro" id="IPR002181">
    <property type="entry name" value="Fibrinogen_a/b/g_C_dom"/>
</dbReference>
<name>A0A3Q3WCZ9_MOLML</name>
<dbReference type="AlphaFoldDB" id="A0A3Q3WCZ9"/>
<dbReference type="InterPro" id="IPR050373">
    <property type="entry name" value="Fibrinogen_C-term_domain"/>
</dbReference>
<dbReference type="NCBIfam" id="NF040941">
    <property type="entry name" value="GGGWT_bact"/>
    <property type="match status" value="1"/>
</dbReference>
<evidence type="ECO:0000259" key="2">
    <source>
        <dbReference type="PROSITE" id="PS51406"/>
    </source>
</evidence>
<feature type="chain" id="PRO_5018709046" description="Fibrinogen C-terminal domain-containing protein" evidence="1">
    <location>
        <begin position="19"/>
        <end position="238"/>
    </location>
</feature>
<evidence type="ECO:0000256" key="1">
    <source>
        <dbReference type="SAM" id="SignalP"/>
    </source>
</evidence>
<dbReference type="GO" id="GO:0048251">
    <property type="term" value="P:elastic fiber assembly"/>
    <property type="evidence" value="ECO:0007669"/>
    <property type="project" value="TreeGrafter"/>
</dbReference>
<feature type="domain" description="Fibrinogen C-terminal" evidence="2">
    <location>
        <begin position="19"/>
        <end position="227"/>
    </location>
</feature>